<name>A0A6J2U108_DROLE</name>
<feature type="coiled-coil region" evidence="1">
    <location>
        <begin position="92"/>
        <end position="119"/>
    </location>
</feature>
<dbReference type="GeneID" id="115629002"/>
<keyword evidence="3" id="KW-1185">Reference proteome</keyword>
<evidence type="ECO:0000313" key="4">
    <source>
        <dbReference type="RefSeq" id="XP_030381148.1"/>
    </source>
</evidence>
<proteinExistence type="predicted"/>
<gene>
    <name evidence="4" type="primary">LOC115629002</name>
    <name evidence="5" type="synonym">LOC115629088</name>
</gene>
<feature type="signal peptide" evidence="2">
    <location>
        <begin position="1"/>
        <end position="21"/>
    </location>
</feature>
<evidence type="ECO:0000313" key="3">
    <source>
        <dbReference type="Proteomes" id="UP000504634"/>
    </source>
</evidence>
<sequence length="202" mass="23483">MHVVLFLITFCSIGAISPAYAAPFLPSVDFSEILTTPREKLLLYTHKEFSTLLNDTLLEGALLLQGIIDDARAFYPGMQSPELEAFANFISATKRTNEYDELEELLDQFEEMLDFDSDEVSEPLAELLNQHGFHNFEGYLMERISGALSRIEEHVQLYINSLSKWERQKDSKMVQWLASFRNEHDIDEKMELFLDFVEFFDY</sequence>
<keyword evidence="1" id="KW-0175">Coiled coil</keyword>
<accession>A0A6J2U108</accession>
<dbReference type="RefSeq" id="XP_030381148.1">
    <property type="nucleotide sequence ID" value="XM_030525288.1"/>
</dbReference>
<evidence type="ECO:0000313" key="5">
    <source>
        <dbReference type="RefSeq" id="XP_030381261.1"/>
    </source>
</evidence>
<protein>
    <submittedName>
        <fullName evidence="4">Uncharacterized protein LOC115629002</fullName>
    </submittedName>
    <submittedName>
        <fullName evidence="5">Uncharacterized protein LOC115629088</fullName>
    </submittedName>
</protein>
<keyword evidence="2" id="KW-0732">Signal</keyword>
<dbReference type="OrthoDB" id="7996582at2759"/>
<dbReference type="AlphaFoldDB" id="A0A6J2U108"/>
<evidence type="ECO:0000256" key="1">
    <source>
        <dbReference type="SAM" id="Coils"/>
    </source>
</evidence>
<dbReference type="Proteomes" id="UP000504634">
    <property type="component" value="Unplaced"/>
</dbReference>
<reference evidence="4 5" key="1">
    <citation type="submission" date="2025-04" db="UniProtKB">
        <authorList>
            <consortium name="RefSeq"/>
        </authorList>
    </citation>
    <scope>IDENTIFICATION</scope>
    <source>
        <strain evidence="4 5">11010-0011.00</strain>
        <tissue evidence="4 5">Whole body</tissue>
    </source>
</reference>
<evidence type="ECO:0000256" key="2">
    <source>
        <dbReference type="SAM" id="SignalP"/>
    </source>
</evidence>
<feature type="chain" id="PRO_5044642696" evidence="2">
    <location>
        <begin position="22"/>
        <end position="202"/>
    </location>
</feature>
<dbReference type="RefSeq" id="XP_030381261.1">
    <property type="nucleotide sequence ID" value="XM_030525401.1"/>
</dbReference>
<organism evidence="3 4">
    <name type="scientific">Drosophila lebanonensis</name>
    <name type="common">Fruit fly</name>
    <name type="synonym">Scaptodrosophila lebanonensis</name>
    <dbReference type="NCBI Taxonomy" id="7225"/>
    <lineage>
        <taxon>Eukaryota</taxon>
        <taxon>Metazoa</taxon>
        <taxon>Ecdysozoa</taxon>
        <taxon>Arthropoda</taxon>
        <taxon>Hexapoda</taxon>
        <taxon>Insecta</taxon>
        <taxon>Pterygota</taxon>
        <taxon>Neoptera</taxon>
        <taxon>Endopterygota</taxon>
        <taxon>Diptera</taxon>
        <taxon>Brachycera</taxon>
        <taxon>Muscomorpha</taxon>
        <taxon>Ephydroidea</taxon>
        <taxon>Drosophilidae</taxon>
        <taxon>Scaptodrosophila</taxon>
    </lineage>
</organism>